<dbReference type="PANTHER" id="PTHR42960:SF1">
    <property type="entry name" value="YCF46 PROTEIN"/>
    <property type="match status" value="1"/>
</dbReference>
<dbReference type="EMBL" id="KX525588">
    <property type="protein sequence ID" value="AOL58029.1"/>
    <property type="molecule type" value="Genomic_DNA"/>
</dbReference>
<dbReference type="SMART" id="SM00382">
    <property type="entry name" value="AAA"/>
    <property type="match status" value="1"/>
</dbReference>
<sequence length="489" mass="56256">MHFQDELRILLSSRHSLIYIVTNEEERLENTINKMAINDYPSNVYSWDFIDGYQNNPNYNEKARSNPLHALEVIENLDFSTSKIFILKDFHIFIKDSSIVRKIKNLFRKLKNSNLHIIIIASEIQVPKLLKEIITIIEFPLPNEEEIIMELNRLFSIMSTDCGIQLDSLALAYKGMSIELIRRSVTKLIFSQKPNQEIFEIISKEKQQFIRQTDLLDFYPINSSLEDIGGLFNLKQWLKKRSNVFSKQAQSYGLPAPKGILLVGIQGTGKSLSAKAISKQWNIPLLKLDIGRIFGGIVGESESKMREMIKLSEEFAPCVLWIDEIDKAFSRVNHSGDSGTTNRVLSSFLTWLSEKQKQVFIVATANNILNLPPEMLRKGRFDEIFFLDLPNLHERSKIFQIHLIKVRPLTWKHYNIQYLSELTGSFSGAEIKQSIIEAMHNAFYEKRDFTTNDIGDVVSEFIPLAFTDSSSILSLQEWAKLGKVRQASK</sequence>
<dbReference type="InterPro" id="IPR003959">
    <property type="entry name" value="ATPase_AAA_core"/>
</dbReference>
<dbReference type="PANTHER" id="PTHR42960">
    <property type="entry name" value="YCF46 PROTEIN"/>
    <property type="match status" value="1"/>
</dbReference>
<dbReference type="GeneID" id="29072218"/>
<dbReference type="SUPFAM" id="SSF52540">
    <property type="entry name" value="P-loop containing nucleoside triphosphate hydrolases"/>
    <property type="match status" value="1"/>
</dbReference>
<dbReference type="Gene3D" id="1.10.8.60">
    <property type="match status" value="1"/>
</dbReference>
<dbReference type="RefSeq" id="YP_009295545.1">
    <property type="nucleotide sequence ID" value="NC_031167.1"/>
</dbReference>
<keyword evidence="3 9" id="KW-0934">Plastid</keyword>
<evidence type="ECO:0000259" key="8">
    <source>
        <dbReference type="SMART" id="SM00382"/>
    </source>
</evidence>
<proteinExistence type="inferred from homology"/>
<protein>
    <recommendedName>
        <fullName evidence="7">Uncharacterized AAA domain-containing protein ycf46</fullName>
    </recommendedName>
</protein>
<keyword evidence="2" id="KW-0150">Chloroplast</keyword>
<dbReference type="GO" id="GO:0016887">
    <property type="term" value="F:ATP hydrolysis activity"/>
    <property type="evidence" value="ECO:0007669"/>
    <property type="project" value="InterPro"/>
</dbReference>
<gene>
    <name evidence="9" type="primary">ycf46</name>
</gene>
<dbReference type="Gene3D" id="3.40.50.300">
    <property type="entry name" value="P-loop containing nucleotide triphosphate hydrolases"/>
    <property type="match status" value="1"/>
</dbReference>
<name>A0A342RZ83_9FLOR</name>
<comment type="subcellular location">
    <subcellularLocation>
        <location evidence="1">Plastid</location>
        <location evidence="1">Chloroplast</location>
    </subcellularLocation>
</comment>
<keyword evidence="5" id="KW-0067">ATP-binding</keyword>
<dbReference type="GO" id="GO:0009507">
    <property type="term" value="C:chloroplast"/>
    <property type="evidence" value="ECO:0007669"/>
    <property type="project" value="UniProtKB-SubCell"/>
</dbReference>
<accession>A0A342RZ83</accession>
<keyword evidence="4" id="KW-0547">Nucleotide-binding</keyword>
<evidence type="ECO:0000256" key="6">
    <source>
        <dbReference type="ARBA" id="ARBA00038088"/>
    </source>
</evidence>
<evidence type="ECO:0000256" key="4">
    <source>
        <dbReference type="ARBA" id="ARBA00022741"/>
    </source>
</evidence>
<reference evidence="9" key="1">
    <citation type="journal article" date="2016" name="Mitochondrial DNA Part B Resour">
        <title>Organellar genome analysis of the heteromorphic red alga Mastocarpus papillatus (Phyllophoraceae, Rhodophyta).</title>
        <authorList>
            <person name="Hughey J.R."/>
            <person name="Mumford T.F."/>
            <person name="Navarrete-Fernandez T.M."/>
            <person name="Huber S.R."/>
            <person name="Freese J.M."/>
            <person name="Murray E.M.C."/>
            <person name="Sissini M.N."/>
            <person name="Gentilhomme A."/>
        </authorList>
    </citation>
    <scope>NUCLEOTIDE SEQUENCE</scope>
</reference>
<evidence type="ECO:0000256" key="7">
    <source>
        <dbReference type="ARBA" id="ARBA00040480"/>
    </source>
</evidence>
<dbReference type="InterPro" id="IPR003593">
    <property type="entry name" value="AAA+_ATPase"/>
</dbReference>
<comment type="similarity">
    <text evidence="6">Belongs to the AAA ATPase family. Highly divergent.</text>
</comment>
<organism evidence="9">
    <name type="scientific">Mastocarpus papillatus</name>
    <dbReference type="NCBI Taxonomy" id="31436"/>
    <lineage>
        <taxon>Eukaryota</taxon>
        <taxon>Rhodophyta</taxon>
        <taxon>Florideophyceae</taxon>
        <taxon>Rhodymeniophycidae</taxon>
        <taxon>Gigartinales</taxon>
        <taxon>Phyllophoraceae</taxon>
        <taxon>Mastocarpus</taxon>
    </lineage>
</organism>
<dbReference type="AlphaFoldDB" id="A0A342RZ83"/>
<evidence type="ECO:0000313" key="9">
    <source>
        <dbReference type="EMBL" id="AOL58029.1"/>
    </source>
</evidence>
<dbReference type="InterPro" id="IPR052381">
    <property type="entry name" value="AAA_domain_protein"/>
</dbReference>
<evidence type="ECO:0000256" key="1">
    <source>
        <dbReference type="ARBA" id="ARBA00004229"/>
    </source>
</evidence>
<evidence type="ECO:0000256" key="2">
    <source>
        <dbReference type="ARBA" id="ARBA00022528"/>
    </source>
</evidence>
<geneLocation type="plastid" evidence="9"/>
<dbReference type="InterPro" id="IPR027417">
    <property type="entry name" value="P-loop_NTPase"/>
</dbReference>
<evidence type="ECO:0000256" key="5">
    <source>
        <dbReference type="ARBA" id="ARBA00022840"/>
    </source>
</evidence>
<dbReference type="CDD" id="cd19507">
    <property type="entry name" value="RecA-like_Ycf46-like"/>
    <property type="match status" value="1"/>
</dbReference>
<evidence type="ECO:0000256" key="3">
    <source>
        <dbReference type="ARBA" id="ARBA00022640"/>
    </source>
</evidence>
<dbReference type="GO" id="GO:0005524">
    <property type="term" value="F:ATP binding"/>
    <property type="evidence" value="ECO:0007669"/>
    <property type="project" value="UniProtKB-KW"/>
</dbReference>
<feature type="domain" description="AAA+ ATPase" evidence="8">
    <location>
        <begin position="256"/>
        <end position="391"/>
    </location>
</feature>
<dbReference type="Pfam" id="PF00004">
    <property type="entry name" value="AAA"/>
    <property type="match status" value="1"/>
</dbReference>